<dbReference type="OrthoDB" id="3047605at2759"/>
<dbReference type="GO" id="GO:0007166">
    <property type="term" value="P:cell surface receptor signaling pathway"/>
    <property type="evidence" value="ECO:0007669"/>
    <property type="project" value="InterPro"/>
</dbReference>
<dbReference type="CDD" id="cd21037">
    <property type="entry name" value="MLKL_NTD"/>
    <property type="match status" value="1"/>
</dbReference>
<name>A0A8H6Y4Y9_9AGAR</name>
<dbReference type="InterPro" id="IPR036537">
    <property type="entry name" value="Adaptor_Cbl_N_dom_sf"/>
</dbReference>
<dbReference type="Proteomes" id="UP000620124">
    <property type="component" value="Unassembled WGS sequence"/>
</dbReference>
<dbReference type="AlphaFoldDB" id="A0A8H6Y4Y9"/>
<comment type="caution">
    <text evidence="1">The sequence shown here is derived from an EMBL/GenBank/DDBJ whole genome shotgun (WGS) entry which is preliminary data.</text>
</comment>
<reference evidence="1" key="1">
    <citation type="submission" date="2020-05" db="EMBL/GenBank/DDBJ databases">
        <title>Mycena genomes resolve the evolution of fungal bioluminescence.</title>
        <authorList>
            <person name="Tsai I.J."/>
        </authorList>
    </citation>
    <scope>NUCLEOTIDE SEQUENCE</scope>
    <source>
        <strain evidence="1">CCC161011</strain>
    </source>
</reference>
<dbReference type="Gene3D" id="1.20.930.20">
    <property type="entry name" value="Adaptor protein Cbl, N-terminal domain"/>
    <property type="match status" value="1"/>
</dbReference>
<organism evidence="1 2">
    <name type="scientific">Mycena venus</name>
    <dbReference type="NCBI Taxonomy" id="2733690"/>
    <lineage>
        <taxon>Eukaryota</taxon>
        <taxon>Fungi</taxon>
        <taxon>Dikarya</taxon>
        <taxon>Basidiomycota</taxon>
        <taxon>Agaricomycotina</taxon>
        <taxon>Agaricomycetes</taxon>
        <taxon>Agaricomycetidae</taxon>
        <taxon>Agaricales</taxon>
        <taxon>Marasmiineae</taxon>
        <taxon>Mycenaceae</taxon>
        <taxon>Mycena</taxon>
    </lineage>
</organism>
<accession>A0A8H6Y4Y9</accession>
<sequence>MHPRSTRLENLVQYVNIAASSAKSMADSARVPFLGVAATLAQSIANSAEAMRINKDHRVQILEQIHEIFCSIMFLSSTKTDGVLPPILLHDIAQFTEKLQKLYAFLRSQQGMSKFKQLLKQSDSSSRLEVCKTELEGSLQIFKVHIGVSSVKSQVEMHRDAETRHKELLELLAAHPELTDSDPATSVSRLIVVRA</sequence>
<dbReference type="EMBL" id="JACAZI010000009">
    <property type="protein sequence ID" value="KAF7351892.1"/>
    <property type="molecule type" value="Genomic_DNA"/>
</dbReference>
<gene>
    <name evidence="1" type="ORF">MVEN_01150900</name>
</gene>
<dbReference type="InterPro" id="IPR059179">
    <property type="entry name" value="MLKL-like_MCAfunc"/>
</dbReference>
<protein>
    <submittedName>
        <fullName evidence="1">Uncharacterized protein</fullName>
    </submittedName>
</protein>
<evidence type="ECO:0000313" key="1">
    <source>
        <dbReference type="EMBL" id="KAF7351892.1"/>
    </source>
</evidence>
<proteinExistence type="predicted"/>
<keyword evidence="2" id="KW-1185">Reference proteome</keyword>
<evidence type="ECO:0000313" key="2">
    <source>
        <dbReference type="Proteomes" id="UP000620124"/>
    </source>
</evidence>